<dbReference type="AlphaFoldDB" id="A0A0F8Y3C5"/>
<dbReference type="PIRSF" id="PIRSF006487">
    <property type="entry name" value="GcvT"/>
    <property type="match status" value="1"/>
</dbReference>
<comment type="caution">
    <text evidence="2">The sequence shown here is derived from an EMBL/GenBank/DDBJ whole genome shotgun (WGS) entry which is preliminary data.</text>
</comment>
<feature type="domain" description="GCVT N-terminal" evidence="1">
    <location>
        <begin position="67"/>
        <end position="322"/>
    </location>
</feature>
<gene>
    <name evidence="2" type="ORF">LCGC14_2870360</name>
</gene>
<dbReference type="InterPro" id="IPR006222">
    <property type="entry name" value="GCVT_N"/>
</dbReference>
<dbReference type="Pfam" id="PF01571">
    <property type="entry name" value="GCV_T"/>
    <property type="match status" value="1"/>
</dbReference>
<sequence>DIAGSLITIDIPFSSFGNLLNTDGEVLLKLKKEMSAFFDFLNRREEGELAGDFDSFIEHATVDEHYISWNEYLLPNDYGDAEYEYHAIRNSCAMFDVSPIRKFQIRGAKAGFFLDHLFTRPVSTAPVMRGIYVIYCNEDGSVKDDSIVYKYAEDDYLLMPSDMDHRDHFEALRIKLGIESRELAIDECTEQWVGIALQGPNSTCVLQHMGYEGIEQLKPFEVKDYALADGIIRIARMGFTADLGYECWFKPQFASIFKQMIRQARTGLAIDIPGYGLTALDACRFEGGFIVAGWDFSTEVDPQPGFERSPYELGLSWLVKLEAEDFVGRDALLQQKEKGAQHLLRGLSIKDSRKPEDGSKLFATVAGETVHIGSINSAAWSWGLNAMIGNAS</sequence>
<feature type="non-terminal residue" evidence="2">
    <location>
        <position position="1"/>
    </location>
</feature>
<dbReference type="InterPro" id="IPR028896">
    <property type="entry name" value="GcvT/YgfZ/DmdA"/>
</dbReference>
<protein>
    <recommendedName>
        <fullName evidence="1">GCVT N-terminal domain-containing protein</fullName>
    </recommendedName>
</protein>
<feature type="non-terminal residue" evidence="2">
    <location>
        <position position="392"/>
    </location>
</feature>
<dbReference type="EMBL" id="LAZR01055708">
    <property type="protein sequence ID" value="KKK75773.1"/>
    <property type="molecule type" value="Genomic_DNA"/>
</dbReference>
<proteinExistence type="predicted"/>
<organism evidence="2">
    <name type="scientific">marine sediment metagenome</name>
    <dbReference type="NCBI Taxonomy" id="412755"/>
    <lineage>
        <taxon>unclassified sequences</taxon>
        <taxon>metagenomes</taxon>
        <taxon>ecological metagenomes</taxon>
    </lineage>
</organism>
<name>A0A0F8Y3C5_9ZZZZ</name>
<dbReference type="PANTHER" id="PTHR43757">
    <property type="entry name" value="AMINOMETHYLTRANSFERASE"/>
    <property type="match status" value="1"/>
</dbReference>
<dbReference type="Gene3D" id="3.30.1360.120">
    <property type="entry name" value="Probable tRNA modification gtpase trme, domain 1"/>
    <property type="match status" value="1"/>
</dbReference>
<evidence type="ECO:0000259" key="1">
    <source>
        <dbReference type="Pfam" id="PF01571"/>
    </source>
</evidence>
<reference evidence="2" key="1">
    <citation type="journal article" date="2015" name="Nature">
        <title>Complex archaea that bridge the gap between prokaryotes and eukaryotes.</title>
        <authorList>
            <person name="Spang A."/>
            <person name="Saw J.H."/>
            <person name="Jorgensen S.L."/>
            <person name="Zaremba-Niedzwiedzka K."/>
            <person name="Martijn J."/>
            <person name="Lind A.E."/>
            <person name="van Eijk R."/>
            <person name="Schleper C."/>
            <person name="Guy L."/>
            <person name="Ettema T.J."/>
        </authorList>
    </citation>
    <scope>NUCLEOTIDE SEQUENCE</scope>
</reference>
<accession>A0A0F8Y3C5</accession>
<dbReference type="SUPFAM" id="SSF103025">
    <property type="entry name" value="Folate-binding domain"/>
    <property type="match status" value="1"/>
</dbReference>
<dbReference type="PANTHER" id="PTHR43757:SF2">
    <property type="entry name" value="AMINOMETHYLTRANSFERASE, MITOCHONDRIAL"/>
    <property type="match status" value="1"/>
</dbReference>
<dbReference type="GO" id="GO:0005829">
    <property type="term" value="C:cytosol"/>
    <property type="evidence" value="ECO:0007669"/>
    <property type="project" value="TreeGrafter"/>
</dbReference>
<dbReference type="InterPro" id="IPR027266">
    <property type="entry name" value="TrmE/GcvT-like"/>
</dbReference>
<evidence type="ECO:0000313" key="2">
    <source>
        <dbReference type="EMBL" id="KKK75773.1"/>
    </source>
</evidence>